<name>A0A926I5U3_9FIRM</name>
<dbReference type="InterPro" id="IPR008323">
    <property type="entry name" value="UCP033563"/>
</dbReference>
<dbReference type="PANTHER" id="PTHR36454">
    <property type="entry name" value="LMO2823 PROTEIN"/>
    <property type="match status" value="1"/>
</dbReference>
<gene>
    <name evidence="1" type="ORF">H8710_04085</name>
</gene>
<dbReference type="PANTHER" id="PTHR36454:SF1">
    <property type="entry name" value="DUF1015 DOMAIN-CONTAINING PROTEIN"/>
    <property type="match status" value="1"/>
</dbReference>
<dbReference type="Pfam" id="PF06245">
    <property type="entry name" value="DUF1015"/>
    <property type="match status" value="1"/>
</dbReference>
<organism evidence="1 2">
    <name type="scientific">Fumia xinanensis</name>
    <dbReference type="NCBI Taxonomy" id="2763659"/>
    <lineage>
        <taxon>Bacteria</taxon>
        <taxon>Bacillati</taxon>
        <taxon>Bacillota</taxon>
        <taxon>Clostridia</taxon>
        <taxon>Eubacteriales</taxon>
        <taxon>Oscillospiraceae</taxon>
        <taxon>Fumia</taxon>
    </lineage>
</organism>
<evidence type="ECO:0000313" key="1">
    <source>
        <dbReference type="EMBL" id="MBC8559245.1"/>
    </source>
</evidence>
<protein>
    <submittedName>
        <fullName evidence="1">DUF1015 domain-containing protein</fullName>
    </submittedName>
</protein>
<dbReference type="AlphaFoldDB" id="A0A926I5U3"/>
<reference evidence="1" key="1">
    <citation type="submission" date="2020-08" db="EMBL/GenBank/DDBJ databases">
        <title>Genome public.</title>
        <authorList>
            <person name="Liu C."/>
            <person name="Sun Q."/>
        </authorList>
    </citation>
    <scope>NUCLEOTIDE SEQUENCE</scope>
    <source>
        <strain evidence="1">NSJ-33</strain>
    </source>
</reference>
<comment type="caution">
    <text evidence="1">The sequence shown here is derived from an EMBL/GenBank/DDBJ whole genome shotgun (WGS) entry which is preliminary data.</text>
</comment>
<dbReference type="Proteomes" id="UP000610760">
    <property type="component" value="Unassembled WGS sequence"/>
</dbReference>
<accession>A0A926I5U3</accession>
<keyword evidence="2" id="KW-1185">Reference proteome</keyword>
<dbReference type="RefSeq" id="WP_249294143.1">
    <property type="nucleotide sequence ID" value="NZ_JACRSV010000001.1"/>
</dbReference>
<proteinExistence type="predicted"/>
<sequence>MKNVGFIPGDILIPREELLPDFSVVACDQFTSEPEYWEEVETRTEGKPSACHMVFPEAYLDKVDFDGKIADINAAMDGYLKEEIFNNYPDSLIYVERTLKSGAVRKGVVGLLDLECYDYNKGSQSLVRATEGTVLERIPPRVKIRQNAALECPHIIILIDDAKKTVIEPMGADIPNLHKLYDFDLMMDGGNIKGYLLNREAYGHMSAALNKLGDKRAFNRRYKTTGREVLLYAVGDGNHSLATAKECWNKLKKKLSPEAAENHPARYALVELNNLHDPSLQFEAIHRAVFDVDTDGFVKELLAFAAKKPAKSKKNVSDEKTAETPIPAQKFTLVSKGKDKKVTIEAPKHTLTVGSVQTFLDAYVKKHGGKVDYIHGEGVVRRLSEEGAVGILLPAMKKSDLFKTVIVEGALPRKTFSMGEACEKRYYLECRKIK</sequence>
<evidence type="ECO:0000313" key="2">
    <source>
        <dbReference type="Proteomes" id="UP000610760"/>
    </source>
</evidence>
<dbReference type="EMBL" id="JACRSV010000001">
    <property type="protein sequence ID" value="MBC8559245.1"/>
    <property type="molecule type" value="Genomic_DNA"/>
</dbReference>